<sequence length="182" mass="20744">MEPTPLTTHEFLTIKEAAKQFGRSEQTIRRLVKQHGLTSHVRTEKTAKGNAYLVSLQFLTEQYTPVVSAGQLPVSDIPEPQLPALVVPDQVEEIVRLQAALAERDQTIQKLQHRLLEQNDVLNALTSQVNSQRIGHIEELILRQNEQLGELQKRLPEPSEASQVEPILEQPKKTFWQRMFGK</sequence>
<feature type="coiled-coil region" evidence="1">
    <location>
        <begin position="94"/>
        <end position="128"/>
    </location>
</feature>
<proteinExistence type="predicted"/>
<dbReference type="AlphaFoldDB" id="A0A239BHP6"/>
<dbReference type="RefSeq" id="WP_089334495.1">
    <property type="nucleotide sequence ID" value="NZ_FZNS01000023.1"/>
</dbReference>
<dbReference type="Gene3D" id="1.10.1660.10">
    <property type="match status" value="1"/>
</dbReference>
<gene>
    <name evidence="3" type="ORF">SAMN06269173_12325</name>
</gene>
<dbReference type="Proteomes" id="UP000198310">
    <property type="component" value="Unassembled WGS sequence"/>
</dbReference>
<keyword evidence="1" id="KW-0175">Coiled coil</keyword>
<evidence type="ECO:0000259" key="2">
    <source>
        <dbReference type="Pfam" id="PF12728"/>
    </source>
</evidence>
<reference evidence="4" key="1">
    <citation type="submission" date="2017-06" db="EMBL/GenBank/DDBJ databases">
        <authorList>
            <person name="Varghese N."/>
            <person name="Submissions S."/>
        </authorList>
    </citation>
    <scope>NUCLEOTIDE SEQUENCE [LARGE SCALE GENOMIC DNA]</scope>
    <source>
        <strain evidence="4">DSM 28041</strain>
    </source>
</reference>
<dbReference type="EMBL" id="FZNS01000023">
    <property type="protein sequence ID" value="SNS06888.1"/>
    <property type="molecule type" value="Genomic_DNA"/>
</dbReference>
<evidence type="ECO:0000256" key="1">
    <source>
        <dbReference type="SAM" id="Coils"/>
    </source>
</evidence>
<protein>
    <submittedName>
        <fullName evidence="3">DNA binding domain-containing protein, excisionase family</fullName>
    </submittedName>
</protein>
<organism evidence="3 4">
    <name type="scientific">Hymenobacter mucosus</name>
    <dbReference type="NCBI Taxonomy" id="1411120"/>
    <lineage>
        <taxon>Bacteria</taxon>
        <taxon>Pseudomonadati</taxon>
        <taxon>Bacteroidota</taxon>
        <taxon>Cytophagia</taxon>
        <taxon>Cytophagales</taxon>
        <taxon>Hymenobacteraceae</taxon>
        <taxon>Hymenobacter</taxon>
    </lineage>
</organism>
<keyword evidence="4" id="KW-1185">Reference proteome</keyword>
<name>A0A239BHP6_9BACT</name>
<dbReference type="Pfam" id="PF12728">
    <property type="entry name" value="HTH_17"/>
    <property type="match status" value="1"/>
</dbReference>
<evidence type="ECO:0000313" key="3">
    <source>
        <dbReference type="EMBL" id="SNS06888.1"/>
    </source>
</evidence>
<accession>A0A239BHP6</accession>
<evidence type="ECO:0000313" key="4">
    <source>
        <dbReference type="Proteomes" id="UP000198310"/>
    </source>
</evidence>
<feature type="domain" description="Helix-turn-helix" evidence="2">
    <location>
        <begin position="11"/>
        <end position="55"/>
    </location>
</feature>
<dbReference type="InterPro" id="IPR041657">
    <property type="entry name" value="HTH_17"/>
</dbReference>